<sequence length="149" mass="16382">MSREGYIRDLRALIGPRPVNLIGVAALITDPHGQLLLARRVNADHWGLIAGLSELGESPDATLRREVHEESRLTVTAAHLLELLGPAQLSEAPNGDQFYAYTAAYRVTGWHGAPQPDGHELAELRFWPRADLPRLPLTRLGRAALAWTA</sequence>
<comment type="cofactor">
    <cofactor evidence="1">
        <name>Mg(2+)</name>
        <dbReference type="ChEBI" id="CHEBI:18420"/>
    </cofactor>
</comment>
<keyword evidence="2" id="KW-0378">Hydrolase</keyword>
<dbReference type="InterPro" id="IPR000086">
    <property type="entry name" value="NUDIX_hydrolase_dom"/>
</dbReference>
<dbReference type="InterPro" id="IPR020084">
    <property type="entry name" value="NUDIX_hydrolase_CS"/>
</dbReference>
<dbReference type="InterPro" id="IPR015797">
    <property type="entry name" value="NUDIX_hydrolase-like_dom_sf"/>
</dbReference>
<dbReference type="AlphaFoldDB" id="A0A8H9GVJ6"/>
<accession>A0A8H9GVJ6</accession>
<evidence type="ECO:0000313" key="5">
    <source>
        <dbReference type="Proteomes" id="UP000600547"/>
    </source>
</evidence>
<evidence type="ECO:0000313" key="4">
    <source>
        <dbReference type="EMBL" id="GGM51192.1"/>
    </source>
</evidence>
<dbReference type="EMBL" id="BMQG01000010">
    <property type="protein sequence ID" value="GGM51192.1"/>
    <property type="molecule type" value="Genomic_DNA"/>
</dbReference>
<keyword evidence="5" id="KW-1185">Reference proteome</keyword>
<proteinExistence type="predicted"/>
<dbReference type="Gene3D" id="3.90.79.10">
    <property type="entry name" value="Nucleoside Triphosphate Pyrophosphohydrolase"/>
    <property type="match status" value="1"/>
</dbReference>
<dbReference type="Pfam" id="PF00293">
    <property type="entry name" value="NUDIX"/>
    <property type="match status" value="1"/>
</dbReference>
<organism evidence="4 5">
    <name type="scientific">Deinococcus arenae</name>
    <dbReference type="NCBI Taxonomy" id="1452751"/>
    <lineage>
        <taxon>Bacteria</taxon>
        <taxon>Thermotogati</taxon>
        <taxon>Deinococcota</taxon>
        <taxon>Deinococci</taxon>
        <taxon>Deinococcales</taxon>
        <taxon>Deinococcaceae</taxon>
        <taxon>Deinococcus</taxon>
    </lineage>
</organism>
<dbReference type="PROSITE" id="PS51462">
    <property type="entry name" value="NUDIX"/>
    <property type="match status" value="1"/>
</dbReference>
<name>A0A8H9GVJ6_9DEIO</name>
<dbReference type="RefSeq" id="WP_110828601.1">
    <property type="nucleotide sequence ID" value="NZ_BMQG01000010.1"/>
</dbReference>
<dbReference type="PANTHER" id="PTHR43046:SF2">
    <property type="entry name" value="8-OXO-DGTP DIPHOSPHATASE-RELATED"/>
    <property type="match status" value="1"/>
</dbReference>
<dbReference type="PANTHER" id="PTHR43046">
    <property type="entry name" value="GDP-MANNOSE MANNOSYL HYDROLASE"/>
    <property type="match status" value="1"/>
</dbReference>
<comment type="caution">
    <text evidence="4">The sequence shown here is derived from an EMBL/GenBank/DDBJ whole genome shotgun (WGS) entry which is preliminary data.</text>
</comment>
<evidence type="ECO:0000256" key="1">
    <source>
        <dbReference type="ARBA" id="ARBA00001946"/>
    </source>
</evidence>
<reference evidence="5" key="1">
    <citation type="journal article" date="2019" name="Int. J. Syst. Evol. Microbiol.">
        <title>The Global Catalogue of Microorganisms (GCM) 10K type strain sequencing project: providing services to taxonomists for standard genome sequencing and annotation.</title>
        <authorList>
            <consortium name="The Broad Institute Genomics Platform"/>
            <consortium name="The Broad Institute Genome Sequencing Center for Infectious Disease"/>
            <person name="Wu L."/>
            <person name="Ma J."/>
        </authorList>
    </citation>
    <scope>NUCLEOTIDE SEQUENCE [LARGE SCALE GENOMIC DNA]</scope>
    <source>
        <strain evidence="5">JCM 31047</strain>
    </source>
</reference>
<gene>
    <name evidence="4" type="ORF">GCM10008956_29060</name>
</gene>
<dbReference type="Proteomes" id="UP000600547">
    <property type="component" value="Unassembled WGS sequence"/>
</dbReference>
<feature type="domain" description="Nudix hydrolase" evidence="3">
    <location>
        <begin position="19"/>
        <end position="149"/>
    </location>
</feature>
<evidence type="ECO:0000256" key="2">
    <source>
        <dbReference type="ARBA" id="ARBA00022801"/>
    </source>
</evidence>
<dbReference type="GO" id="GO:0016787">
    <property type="term" value="F:hydrolase activity"/>
    <property type="evidence" value="ECO:0007669"/>
    <property type="project" value="UniProtKB-KW"/>
</dbReference>
<dbReference type="SUPFAM" id="SSF55811">
    <property type="entry name" value="Nudix"/>
    <property type="match status" value="1"/>
</dbReference>
<protein>
    <submittedName>
        <fullName evidence="4">DNA mismatch repair protein MutT</fullName>
    </submittedName>
</protein>
<evidence type="ECO:0000259" key="3">
    <source>
        <dbReference type="PROSITE" id="PS51462"/>
    </source>
</evidence>
<dbReference type="PROSITE" id="PS00893">
    <property type="entry name" value="NUDIX_BOX"/>
    <property type="match status" value="1"/>
</dbReference>